<sequence>MDITYFKLTVMFQEPFWIGLCERECGGTLEVCRIPFGAEPKDGEVYEFWLRNSSSLKFSPALSEGSGLAERRKNPKRLQREARELTRPSRIGTKAQQALKLQQEQGKEKRHALSKMQREAEEQRRFALRQEKRKDKHRGR</sequence>
<comment type="caution">
    <text evidence="2">The sequence shown here is derived from an EMBL/GenBank/DDBJ whole genome shotgun (WGS) entry which is preliminary data.</text>
</comment>
<feature type="region of interest" description="Disordered" evidence="1">
    <location>
        <begin position="59"/>
        <end position="140"/>
    </location>
</feature>
<feature type="compositionally biased region" description="Basic and acidic residues" evidence="1">
    <location>
        <begin position="116"/>
        <end position="133"/>
    </location>
</feature>
<accession>A0ABT1S455</accession>
<dbReference type="EMBL" id="JANFZH010000067">
    <property type="protein sequence ID" value="MCQ4841716.1"/>
    <property type="molecule type" value="Genomic_DNA"/>
</dbReference>
<dbReference type="RefSeq" id="WP_256192425.1">
    <property type="nucleotide sequence ID" value="NZ_CAJKKG010000030.1"/>
</dbReference>
<proteinExistence type="predicted"/>
<evidence type="ECO:0000313" key="3">
    <source>
        <dbReference type="Proteomes" id="UP001524473"/>
    </source>
</evidence>
<gene>
    <name evidence="2" type="ORF">NE695_17535</name>
</gene>
<keyword evidence="3" id="KW-1185">Reference proteome</keyword>
<feature type="compositionally biased region" description="Low complexity" evidence="1">
    <location>
        <begin position="94"/>
        <end position="104"/>
    </location>
</feature>
<dbReference type="Proteomes" id="UP001524473">
    <property type="component" value="Unassembled WGS sequence"/>
</dbReference>
<feature type="compositionally biased region" description="Basic and acidic residues" evidence="1">
    <location>
        <begin position="78"/>
        <end position="87"/>
    </location>
</feature>
<dbReference type="InterPro" id="IPR016787">
    <property type="entry name" value="UCP021328"/>
</dbReference>
<evidence type="ECO:0000256" key="1">
    <source>
        <dbReference type="SAM" id="MobiDB-lite"/>
    </source>
</evidence>
<organism evidence="2 3">
    <name type="scientific">Neglectibacter timonensis</name>
    <dbReference type="NCBI Taxonomy" id="1776382"/>
    <lineage>
        <taxon>Bacteria</taxon>
        <taxon>Bacillati</taxon>
        <taxon>Bacillota</taxon>
        <taxon>Clostridia</taxon>
        <taxon>Eubacteriales</taxon>
        <taxon>Oscillospiraceae</taxon>
        <taxon>Neglectibacter</taxon>
    </lineage>
</organism>
<reference evidence="2 3" key="1">
    <citation type="submission" date="2022-06" db="EMBL/GenBank/DDBJ databases">
        <title>Isolation of gut microbiota from human fecal samples.</title>
        <authorList>
            <person name="Pamer E.G."/>
            <person name="Barat B."/>
            <person name="Waligurski E."/>
            <person name="Medina S."/>
            <person name="Paddock L."/>
            <person name="Mostad J."/>
        </authorList>
    </citation>
    <scope>NUCLEOTIDE SEQUENCE [LARGE SCALE GENOMIC DNA]</scope>
    <source>
        <strain evidence="2 3">DFI.9.73</strain>
    </source>
</reference>
<protein>
    <submittedName>
        <fullName evidence="2">YjdF family protein</fullName>
    </submittedName>
</protein>
<dbReference type="Pfam" id="PF11208">
    <property type="entry name" value="DUF2992"/>
    <property type="match status" value="1"/>
</dbReference>
<dbReference type="PIRSF" id="PIRSF021328">
    <property type="entry name" value="UCP021328"/>
    <property type="match status" value="1"/>
</dbReference>
<evidence type="ECO:0000313" key="2">
    <source>
        <dbReference type="EMBL" id="MCQ4841716.1"/>
    </source>
</evidence>
<name>A0ABT1S455_9FIRM</name>